<dbReference type="Gene3D" id="2.60.40.1630">
    <property type="entry name" value="bacillus anthracis domain"/>
    <property type="match status" value="1"/>
</dbReference>
<organism evidence="4 5">
    <name type="scientific">Clostridium kluyveri</name>
    <dbReference type="NCBI Taxonomy" id="1534"/>
    <lineage>
        <taxon>Bacteria</taxon>
        <taxon>Bacillati</taxon>
        <taxon>Bacillota</taxon>
        <taxon>Clostridia</taxon>
        <taxon>Eubacteriales</taxon>
        <taxon>Clostridiaceae</taxon>
        <taxon>Clostridium</taxon>
    </lineage>
</organism>
<dbReference type="EMBL" id="CP018335">
    <property type="protein sequence ID" value="APM39121.1"/>
    <property type="molecule type" value="Genomic_DNA"/>
</dbReference>
<reference evidence="4 5" key="1">
    <citation type="submission" date="2016-12" db="EMBL/GenBank/DDBJ databases">
        <title>Complete genome sequence of Clostridium kluyveri JZZ isolated from the pit mud of a Chinese flavor liquor-making factory.</title>
        <authorList>
            <person name="Wang Y."/>
        </authorList>
    </citation>
    <scope>NUCLEOTIDE SEQUENCE [LARGE SCALE GENOMIC DNA]</scope>
    <source>
        <strain evidence="4 5">JZZ</strain>
    </source>
</reference>
<dbReference type="RefSeq" id="WP_073538758.1">
    <property type="nucleotide sequence ID" value="NZ_CP018335.1"/>
</dbReference>
<name>A0A1L5F7X2_CLOKL</name>
<feature type="domain" description="DUF4179" evidence="2">
    <location>
        <begin position="39"/>
        <end position="132"/>
    </location>
</feature>
<evidence type="ECO:0008006" key="6">
    <source>
        <dbReference type="Google" id="ProtNLM"/>
    </source>
</evidence>
<dbReference type="OrthoDB" id="1913873at2"/>
<evidence type="ECO:0000313" key="5">
    <source>
        <dbReference type="Proteomes" id="UP000184604"/>
    </source>
</evidence>
<keyword evidence="1" id="KW-0472">Membrane</keyword>
<accession>A0A1L5F7X2</accession>
<dbReference type="AlphaFoldDB" id="A0A1L5F7X2"/>
<evidence type="ECO:0000259" key="3">
    <source>
        <dbReference type="Pfam" id="PF18705"/>
    </source>
</evidence>
<keyword evidence="1" id="KW-0812">Transmembrane</keyword>
<sequence>MKYEPKNGFEKITISNRLDDVIKKSISKAKRDKKIRIIKLKLIKINAAIASLIIIFISSVNFVPAFAESLNDVPVISSIANAVQFHYDKNINSAVNQNLSQDISKIQKDKNISITIDNIITDDKDIFILYTLNGTMADEDIKNLLLEKFSISDNNGKILLSSNDFRSQILPPKLNNKNEDSLSLSNTNYKCIISSLGNSIKNYSQNKKTFGSIELISIKDMKIPDEINLMVSGITEAYNMSYSKEAYSNFTSKFNREPKNISGNWNFEIKLDKNLKSQKPEKYNNIPFSINNTDFTLKSVKIYPTHTEIRIQLGKNSIDKSQCNSIGRIIGGDNSKLPYLTDEKGNKYSISGNALVSMDSENCINLSFESPYFNKINKLYLVINQLNYSNGEPYVNINPTKIKIK</sequence>
<keyword evidence="1" id="KW-1133">Transmembrane helix</keyword>
<dbReference type="Pfam" id="PF13786">
    <property type="entry name" value="DUF4179"/>
    <property type="match status" value="1"/>
</dbReference>
<evidence type="ECO:0000313" key="4">
    <source>
        <dbReference type="EMBL" id="APM39121.1"/>
    </source>
</evidence>
<feature type="domain" description="DUF5643" evidence="3">
    <location>
        <begin position="285"/>
        <end position="404"/>
    </location>
</feature>
<evidence type="ECO:0000256" key="1">
    <source>
        <dbReference type="SAM" id="Phobius"/>
    </source>
</evidence>
<evidence type="ECO:0000259" key="2">
    <source>
        <dbReference type="Pfam" id="PF13786"/>
    </source>
</evidence>
<dbReference type="InterPro" id="IPR025436">
    <property type="entry name" value="DUF4179"/>
</dbReference>
<dbReference type="InterPro" id="IPR040680">
    <property type="entry name" value="DUF5643"/>
</dbReference>
<feature type="transmembrane region" description="Helical" evidence="1">
    <location>
        <begin position="43"/>
        <end position="67"/>
    </location>
</feature>
<proteinExistence type="predicted"/>
<protein>
    <recommendedName>
        <fullName evidence="6">DUF4179 domain-containing protein</fullName>
    </recommendedName>
</protein>
<gene>
    <name evidence="4" type="ORF">BS101_10375</name>
</gene>
<dbReference type="Proteomes" id="UP000184604">
    <property type="component" value="Chromosome"/>
</dbReference>
<dbReference type="Pfam" id="PF18705">
    <property type="entry name" value="DUF5643"/>
    <property type="match status" value="1"/>
</dbReference>